<dbReference type="Proteomes" id="UP001465976">
    <property type="component" value="Unassembled WGS sequence"/>
</dbReference>
<proteinExistence type="predicted"/>
<reference evidence="1 2" key="1">
    <citation type="submission" date="2024-02" db="EMBL/GenBank/DDBJ databases">
        <title>A draft genome for the cacao thread blight pathogen Marasmius crinis-equi.</title>
        <authorList>
            <person name="Cohen S.P."/>
            <person name="Baruah I.K."/>
            <person name="Amoako-Attah I."/>
            <person name="Bukari Y."/>
            <person name="Meinhardt L.W."/>
            <person name="Bailey B.A."/>
        </authorList>
    </citation>
    <scope>NUCLEOTIDE SEQUENCE [LARGE SCALE GENOMIC DNA]</scope>
    <source>
        <strain evidence="1 2">GH-76</strain>
    </source>
</reference>
<feature type="non-terminal residue" evidence="1">
    <location>
        <position position="114"/>
    </location>
</feature>
<dbReference type="EMBL" id="JBAHYK010004912">
    <property type="protein sequence ID" value="KAL0562647.1"/>
    <property type="molecule type" value="Genomic_DNA"/>
</dbReference>
<evidence type="ECO:0000313" key="2">
    <source>
        <dbReference type="Proteomes" id="UP001465976"/>
    </source>
</evidence>
<evidence type="ECO:0000313" key="1">
    <source>
        <dbReference type="EMBL" id="KAL0562647.1"/>
    </source>
</evidence>
<accession>A0ABR3EIF4</accession>
<sequence>MLVDGIERKISFGMYGKSEPGGLFEEPRPEGLRPISIVTLCRTSAENKDPAHVQFALMVASEMDPRLCICDYKTVCFAGTNAEGFGHVNAIRGLYAAGKTRNPRHELLLRITVC</sequence>
<protein>
    <submittedName>
        <fullName evidence="1">Uncharacterized protein</fullName>
    </submittedName>
</protein>
<organism evidence="1 2">
    <name type="scientific">Marasmius crinis-equi</name>
    <dbReference type="NCBI Taxonomy" id="585013"/>
    <lineage>
        <taxon>Eukaryota</taxon>
        <taxon>Fungi</taxon>
        <taxon>Dikarya</taxon>
        <taxon>Basidiomycota</taxon>
        <taxon>Agaricomycotina</taxon>
        <taxon>Agaricomycetes</taxon>
        <taxon>Agaricomycetidae</taxon>
        <taxon>Agaricales</taxon>
        <taxon>Marasmiineae</taxon>
        <taxon>Marasmiaceae</taxon>
        <taxon>Marasmius</taxon>
    </lineage>
</organism>
<comment type="caution">
    <text evidence="1">The sequence shown here is derived from an EMBL/GenBank/DDBJ whole genome shotgun (WGS) entry which is preliminary data.</text>
</comment>
<gene>
    <name evidence="1" type="ORF">V5O48_019437</name>
</gene>
<name>A0ABR3EIF4_9AGAR</name>
<keyword evidence="2" id="KW-1185">Reference proteome</keyword>